<keyword evidence="3" id="KW-0804">Transcription</keyword>
<dbReference type="PROSITE" id="PS50043">
    <property type="entry name" value="HTH_LUXR_2"/>
    <property type="match status" value="1"/>
</dbReference>
<dbReference type="InterPro" id="IPR016032">
    <property type="entry name" value="Sig_transdc_resp-reg_C-effctor"/>
</dbReference>
<dbReference type="AlphaFoldDB" id="A0A2W2C029"/>
<evidence type="ECO:0000256" key="2">
    <source>
        <dbReference type="ARBA" id="ARBA00023125"/>
    </source>
</evidence>
<dbReference type="CDD" id="cd06170">
    <property type="entry name" value="LuxR_C_like"/>
    <property type="match status" value="1"/>
</dbReference>
<evidence type="ECO:0000259" key="4">
    <source>
        <dbReference type="PROSITE" id="PS50043"/>
    </source>
</evidence>
<dbReference type="Gene3D" id="1.10.10.10">
    <property type="entry name" value="Winged helix-like DNA-binding domain superfamily/Winged helix DNA-binding domain"/>
    <property type="match status" value="1"/>
</dbReference>
<dbReference type="InterPro" id="IPR059106">
    <property type="entry name" value="WHD_MalT"/>
</dbReference>
<keyword evidence="1" id="KW-0805">Transcription regulation</keyword>
<accession>A0A2W2C029</accession>
<dbReference type="PANTHER" id="PTHR44688:SF16">
    <property type="entry name" value="DNA-BINDING TRANSCRIPTIONAL ACTIVATOR DEVR_DOSR"/>
    <property type="match status" value="1"/>
</dbReference>
<evidence type="ECO:0000313" key="6">
    <source>
        <dbReference type="Proteomes" id="UP000248764"/>
    </source>
</evidence>
<dbReference type="SUPFAM" id="SSF52540">
    <property type="entry name" value="P-loop containing nucleoside triphosphate hydrolases"/>
    <property type="match status" value="1"/>
</dbReference>
<proteinExistence type="predicted"/>
<protein>
    <recommendedName>
        <fullName evidence="4">HTH luxR-type domain-containing protein</fullName>
    </recommendedName>
</protein>
<dbReference type="Pfam" id="PF00196">
    <property type="entry name" value="GerE"/>
    <property type="match status" value="1"/>
</dbReference>
<dbReference type="InterPro" id="IPR036388">
    <property type="entry name" value="WH-like_DNA-bd_sf"/>
</dbReference>
<dbReference type="Proteomes" id="UP000248764">
    <property type="component" value="Unassembled WGS sequence"/>
</dbReference>
<feature type="domain" description="HTH luxR-type" evidence="4">
    <location>
        <begin position="824"/>
        <end position="889"/>
    </location>
</feature>
<gene>
    <name evidence="5" type="ORF">C1I92_21795</name>
</gene>
<name>A0A2W2C029_9ACTN</name>
<comment type="caution">
    <text evidence="5">The sequence shown here is derived from an EMBL/GenBank/DDBJ whole genome shotgun (WGS) entry which is preliminary data.</text>
</comment>
<organism evidence="5 6">
    <name type="scientific">Jiangella anatolica</name>
    <dbReference type="NCBI Taxonomy" id="2670374"/>
    <lineage>
        <taxon>Bacteria</taxon>
        <taxon>Bacillati</taxon>
        <taxon>Actinomycetota</taxon>
        <taxon>Actinomycetes</taxon>
        <taxon>Jiangellales</taxon>
        <taxon>Jiangellaceae</taxon>
        <taxon>Jiangella</taxon>
    </lineage>
</organism>
<dbReference type="PANTHER" id="PTHR44688">
    <property type="entry name" value="DNA-BINDING TRANSCRIPTIONAL ACTIVATOR DEVR_DOSR"/>
    <property type="match status" value="1"/>
</dbReference>
<dbReference type="GO" id="GO:0006355">
    <property type="term" value="P:regulation of DNA-templated transcription"/>
    <property type="evidence" value="ECO:0007669"/>
    <property type="project" value="InterPro"/>
</dbReference>
<evidence type="ECO:0000313" key="5">
    <source>
        <dbReference type="EMBL" id="PZF81297.1"/>
    </source>
</evidence>
<dbReference type="InterPro" id="IPR000792">
    <property type="entry name" value="Tscrpt_reg_LuxR_C"/>
</dbReference>
<dbReference type="Pfam" id="PF25873">
    <property type="entry name" value="WHD_MalT"/>
    <property type="match status" value="1"/>
</dbReference>
<dbReference type="SUPFAM" id="SSF46894">
    <property type="entry name" value="C-terminal effector domain of the bipartite response regulators"/>
    <property type="match status" value="1"/>
</dbReference>
<evidence type="ECO:0000256" key="3">
    <source>
        <dbReference type="ARBA" id="ARBA00023163"/>
    </source>
</evidence>
<dbReference type="Gene3D" id="1.25.40.10">
    <property type="entry name" value="Tetratricopeptide repeat domain"/>
    <property type="match status" value="1"/>
</dbReference>
<dbReference type="SMART" id="SM00421">
    <property type="entry name" value="HTH_LUXR"/>
    <property type="match status" value="1"/>
</dbReference>
<dbReference type="GO" id="GO:0003677">
    <property type="term" value="F:DNA binding"/>
    <property type="evidence" value="ECO:0007669"/>
    <property type="project" value="UniProtKB-KW"/>
</dbReference>
<keyword evidence="6" id="KW-1185">Reference proteome</keyword>
<sequence length="891" mass="95654">MKIVVEAAQFAGRARILEQKLRVPRMPASAVPRTRLLRGLADAEADGRVLALVSAPAGAGKTMLLTQWWQRQRSAGVPVAWLALDEHDDDPHVLWSGLLRACGRAVRGVDAAAEVRLAALTPPGDAGNRGFLTAFAEAVDALGGPLWMLIDDVHVIASPRGLACLAGLIRYRPAGLRLVLGSRFDPPLPVARMVLDGQAAEVRAADLAFDRDEAGQLLRHRRLELTEPDLDLLLERTEGWAAGLSLAALSLASQDDVTKYIAGFAGDERPLADYLVAEVLDALSADTVELLLATAVAETLTTDLASRLSGRADAGAVLARLARDNALVSRVGRAPTAYRVHGLLRSFLLAEGTRRDVVGQRRAHVEASRWFADHGLPGPALDHAAGGGDWPRTAELVDRYGLRLLLSGDAGRLTATMRQLPDDLVTEPVTALVAALAALHEGALAVARRHIDLVGRDPSRHRSGRLRLLHTTALMYEARLRGDRGPELVNLIALSDEQVPGEPDLLLLAAVNRGILRIWFGEFLAAEEDLNAALRMARRDGRDALALECLSYLAVSAAARGDADAVNRRTSEAIEFAACRGWSSTGRMPPVYLVAAGAAFERLEDADAARYLALLAAVDADMEPEVELSARLLRACLAAAETPNRHEAVRLLRRAWPYDDAALPPTSVVYFCLTELRLALAAGDRPAAGEALARAERLLGETGDVLVLRALAHAHDGRKAAARAALHPVLAGTTACQLVGAEITGWLLAAHFAAELDEPARAHDALLHALDLAEPRRLYREFVAASGRVRSLLIHGEGRFGRYEPFVRTVVGLFGDDAGEGGTATVSGEALTARELELLRDLPSLLSLEEIAGAHVLSVNTVKTHLKAIYRKFDVGSRRQAVDRARELGLL</sequence>
<evidence type="ECO:0000256" key="1">
    <source>
        <dbReference type="ARBA" id="ARBA00023015"/>
    </source>
</evidence>
<dbReference type="InterPro" id="IPR011990">
    <property type="entry name" value="TPR-like_helical_dom_sf"/>
</dbReference>
<reference evidence="5 6" key="1">
    <citation type="submission" date="2018-01" db="EMBL/GenBank/DDBJ databases">
        <title>Draft genome sequence of Jiangella sp. GTF31.</title>
        <authorList>
            <person name="Sahin N."/>
            <person name="Ay H."/>
            <person name="Saygin H."/>
        </authorList>
    </citation>
    <scope>NUCLEOTIDE SEQUENCE [LARGE SCALE GENOMIC DNA]</scope>
    <source>
        <strain evidence="5 6">GTF31</strain>
    </source>
</reference>
<keyword evidence="2" id="KW-0238">DNA-binding</keyword>
<dbReference type="InterPro" id="IPR027417">
    <property type="entry name" value="P-loop_NTPase"/>
</dbReference>
<dbReference type="EMBL" id="POTW01000061">
    <property type="protein sequence ID" value="PZF81297.1"/>
    <property type="molecule type" value="Genomic_DNA"/>
</dbReference>